<dbReference type="SUPFAM" id="SSF54197">
    <property type="entry name" value="HIT-like"/>
    <property type="match status" value="1"/>
</dbReference>
<name>A0A6J0BUP8_NEOLC</name>
<accession>A0A6J0BUP8</accession>
<gene>
    <name evidence="9" type="primary">LOC107223048</name>
</gene>
<keyword evidence="5" id="KW-0539">Nucleus</keyword>
<keyword evidence="4" id="KW-0238">DNA-binding</keyword>
<evidence type="ECO:0000256" key="3">
    <source>
        <dbReference type="ARBA" id="ARBA00022833"/>
    </source>
</evidence>
<dbReference type="InterPro" id="IPR011146">
    <property type="entry name" value="HIT-like"/>
</dbReference>
<evidence type="ECO:0000256" key="6">
    <source>
        <dbReference type="PROSITE-ProRule" id="PRU00464"/>
    </source>
</evidence>
<dbReference type="PANTHER" id="PTHR12486">
    <property type="entry name" value="APRATAXIN-RELATED"/>
    <property type="match status" value="1"/>
</dbReference>
<dbReference type="GO" id="GO:0003697">
    <property type="term" value="F:single-stranded DNA binding"/>
    <property type="evidence" value="ECO:0007669"/>
    <property type="project" value="TreeGrafter"/>
</dbReference>
<dbReference type="GeneID" id="107223048"/>
<dbReference type="Gene3D" id="3.30.428.10">
    <property type="entry name" value="HIT-like"/>
    <property type="match status" value="1"/>
</dbReference>
<keyword evidence="2" id="KW-0479">Metal-binding</keyword>
<evidence type="ECO:0000313" key="9">
    <source>
        <dbReference type="RefSeq" id="XP_015518104.2"/>
    </source>
</evidence>
<evidence type="ECO:0000256" key="5">
    <source>
        <dbReference type="ARBA" id="ARBA00023242"/>
    </source>
</evidence>
<dbReference type="Proteomes" id="UP000829291">
    <property type="component" value="Chromosome 6"/>
</dbReference>
<organism evidence="9">
    <name type="scientific">Neodiprion lecontei</name>
    <name type="common">Redheaded pine sawfly</name>
    <dbReference type="NCBI Taxonomy" id="441921"/>
    <lineage>
        <taxon>Eukaryota</taxon>
        <taxon>Metazoa</taxon>
        <taxon>Ecdysozoa</taxon>
        <taxon>Arthropoda</taxon>
        <taxon>Hexapoda</taxon>
        <taxon>Insecta</taxon>
        <taxon>Pterygota</taxon>
        <taxon>Neoptera</taxon>
        <taxon>Endopterygota</taxon>
        <taxon>Hymenoptera</taxon>
        <taxon>Tenthredinoidea</taxon>
        <taxon>Diprionidae</taxon>
        <taxon>Diprioninae</taxon>
        <taxon>Neodiprion</taxon>
    </lineage>
</organism>
<dbReference type="InParanoid" id="A0A6J0BUP8"/>
<evidence type="ECO:0000256" key="1">
    <source>
        <dbReference type="ARBA" id="ARBA00004123"/>
    </source>
</evidence>
<keyword evidence="8" id="KW-1185">Reference proteome</keyword>
<dbReference type="AlphaFoldDB" id="A0A6J0BUP8"/>
<dbReference type="InterPro" id="IPR036265">
    <property type="entry name" value="HIT-like_sf"/>
</dbReference>
<dbReference type="KEGG" id="nlo:107223048"/>
<evidence type="ECO:0000256" key="4">
    <source>
        <dbReference type="ARBA" id="ARBA00023125"/>
    </source>
</evidence>
<dbReference type="GO" id="GO:0003725">
    <property type="term" value="F:double-stranded RNA binding"/>
    <property type="evidence" value="ECO:0007669"/>
    <property type="project" value="TreeGrafter"/>
</dbReference>
<dbReference type="GO" id="GO:0033699">
    <property type="term" value="F:DNA 5'-adenosine monophosphate hydrolase activity"/>
    <property type="evidence" value="ECO:0007669"/>
    <property type="project" value="TreeGrafter"/>
</dbReference>
<proteinExistence type="predicted"/>
<dbReference type="GO" id="GO:0030983">
    <property type="term" value="F:mismatched DNA binding"/>
    <property type="evidence" value="ECO:0007669"/>
    <property type="project" value="TreeGrafter"/>
</dbReference>
<dbReference type="Pfam" id="PF16278">
    <property type="entry name" value="zf-C2HE"/>
    <property type="match status" value="1"/>
</dbReference>
<dbReference type="GO" id="GO:0005634">
    <property type="term" value="C:nucleus"/>
    <property type="evidence" value="ECO:0007669"/>
    <property type="project" value="UniProtKB-SubCell"/>
</dbReference>
<dbReference type="OrthoDB" id="3512845at2759"/>
<dbReference type="RefSeq" id="XP_015518104.2">
    <property type="nucleotide sequence ID" value="XM_015662618.2"/>
</dbReference>
<dbReference type="GO" id="GO:1990165">
    <property type="term" value="F:single-strand break-containing DNA binding"/>
    <property type="evidence" value="ECO:0007669"/>
    <property type="project" value="TreeGrafter"/>
</dbReference>
<evidence type="ECO:0000259" key="7">
    <source>
        <dbReference type="PROSITE" id="PS51084"/>
    </source>
</evidence>
<dbReference type="InterPro" id="IPR032566">
    <property type="entry name" value="Znf-C2HE"/>
</dbReference>
<dbReference type="GO" id="GO:0000012">
    <property type="term" value="P:single strand break repair"/>
    <property type="evidence" value="ECO:0007669"/>
    <property type="project" value="TreeGrafter"/>
</dbReference>
<reference evidence="9" key="1">
    <citation type="submission" date="2025-08" db="UniProtKB">
        <authorList>
            <consortium name="RefSeq"/>
        </authorList>
    </citation>
    <scope>IDENTIFICATION</scope>
    <source>
        <tissue evidence="9">Thorax and Abdomen</tissue>
    </source>
</reference>
<dbReference type="GO" id="GO:0046872">
    <property type="term" value="F:metal ion binding"/>
    <property type="evidence" value="ECO:0007669"/>
    <property type="project" value="UniProtKB-KW"/>
</dbReference>
<dbReference type="PROSITE" id="PS51084">
    <property type="entry name" value="HIT_2"/>
    <property type="match status" value="1"/>
</dbReference>
<comment type="caution">
    <text evidence="6">Lacks conserved residue(s) required for the propagation of feature annotation.</text>
</comment>
<feature type="domain" description="HIT" evidence="7">
    <location>
        <begin position="55"/>
        <end position="157"/>
    </location>
</feature>
<sequence>MHALNAFLFSNYGRQFFNFSFKITRVKTVLATMSKHKLNPNASSDQPAAKKGYWALGLIDSMKDPELRVEEDDKVVVIKDKFPKAEFHFLILPKLEISGILSLRKEHEDLLKHMDDVAKNMTEKYSHKEFKIGYHAVPNMQRLHLHVISTDFNSPCLKTKVHWNSFTSPFFKSSQSIRKELRENGKIKKMSCEECDGYLKRPLQCHKCKTFPKNMPELKRHISTHT</sequence>
<evidence type="ECO:0000256" key="2">
    <source>
        <dbReference type="ARBA" id="ARBA00022723"/>
    </source>
</evidence>
<comment type="subcellular location">
    <subcellularLocation>
        <location evidence="1">Nucleus</location>
    </subcellularLocation>
</comment>
<dbReference type="Pfam" id="PF11969">
    <property type="entry name" value="DcpS_C"/>
    <property type="match status" value="1"/>
</dbReference>
<keyword evidence="3" id="KW-0862">Zinc</keyword>
<dbReference type="PANTHER" id="PTHR12486:SF4">
    <property type="entry name" value="APRATAXIN"/>
    <property type="match status" value="1"/>
</dbReference>
<evidence type="ECO:0000313" key="8">
    <source>
        <dbReference type="Proteomes" id="UP000829291"/>
    </source>
</evidence>
<protein>
    <submittedName>
        <fullName evidence="9">Aprataxin</fullName>
    </submittedName>
</protein>